<sequence>MQLKYRCTYKWNSEVYIADEKLTVPQKQDLKSVWKVVRNDLGFDPSKVQDDDLKKILSGLLSVVDGIGAFRTHASSAHGEGRKRYNLQPRHARLAIHSAHTLAVFILETWSEKSTNK</sequence>
<reference evidence="2" key="2">
    <citation type="submission" date="2020-09" db="EMBL/GenBank/DDBJ databases">
        <authorList>
            <person name="Sun Q."/>
            <person name="Zhou Y."/>
        </authorList>
    </citation>
    <scope>NUCLEOTIDE SEQUENCE</scope>
    <source>
        <strain evidence="2">CGMCC 1.12181</strain>
    </source>
</reference>
<evidence type="ECO:0000259" key="1">
    <source>
        <dbReference type="Pfam" id="PF14355"/>
    </source>
</evidence>
<dbReference type="EMBL" id="BMEO01000027">
    <property type="protein sequence ID" value="GGG03454.1"/>
    <property type="molecule type" value="Genomic_DNA"/>
</dbReference>
<evidence type="ECO:0000313" key="2">
    <source>
        <dbReference type="EMBL" id="GGG03454.1"/>
    </source>
</evidence>
<dbReference type="RefSeq" id="WP_188366187.1">
    <property type="nucleotide sequence ID" value="NZ_BAABJF010000029.1"/>
</dbReference>
<keyword evidence="3" id="KW-1185">Reference proteome</keyword>
<dbReference type="AlphaFoldDB" id="A0A917D1S7"/>
<gene>
    <name evidence="2" type="ORF">GCM10011365_25750</name>
</gene>
<accession>A0A917D1S7</accession>
<protein>
    <recommendedName>
        <fullName evidence="1">Abortive infection protein-like C-terminal domain-containing protein</fullName>
    </recommendedName>
</protein>
<feature type="domain" description="Abortive infection protein-like C-terminal" evidence="1">
    <location>
        <begin position="33"/>
        <end position="108"/>
    </location>
</feature>
<dbReference type="Pfam" id="PF14355">
    <property type="entry name" value="Abi_C"/>
    <property type="match status" value="1"/>
</dbReference>
<name>A0A917D1S7_9GAMM</name>
<reference evidence="2" key="1">
    <citation type="journal article" date="2014" name="Int. J. Syst. Evol. Microbiol.">
        <title>Complete genome sequence of Corynebacterium casei LMG S-19264T (=DSM 44701T), isolated from a smear-ripened cheese.</title>
        <authorList>
            <consortium name="US DOE Joint Genome Institute (JGI-PGF)"/>
            <person name="Walter F."/>
            <person name="Albersmeier A."/>
            <person name="Kalinowski J."/>
            <person name="Ruckert C."/>
        </authorList>
    </citation>
    <scope>NUCLEOTIDE SEQUENCE</scope>
    <source>
        <strain evidence="2">CGMCC 1.12181</strain>
    </source>
</reference>
<dbReference type="Proteomes" id="UP000605253">
    <property type="component" value="Unassembled WGS sequence"/>
</dbReference>
<comment type="caution">
    <text evidence="2">The sequence shown here is derived from an EMBL/GenBank/DDBJ whole genome shotgun (WGS) entry which is preliminary data.</text>
</comment>
<dbReference type="InterPro" id="IPR026001">
    <property type="entry name" value="Abi-like_C"/>
</dbReference>
<proteinExistence type="predicted"/>
<evidence type="ECO:0000313" key="3">
    <source>
        <dbReference type="Proteomes" id="UP000605253"/>
    </source>
</evidence>
<organism evidence="2 3">
    <name type="scientific">Marinicella pacifica</name>
    <dbReference type="NCBI Taxonomy" id="1171543"/>
    <lineage>
        <taxon>Bacteria</taxon>
        <taxon>Pseudomonadati</taxon>
        <taxon>Pseudomonadota</taxon>
        <taxon>Gammaproteobacteria</taxon>
        <taxon>Lysobacterales</taxon>
        <taxon>Marinicellaceae</taxon>
        <taxon>Marinicella</taxon>
    </lineage>
</organism>